<evidence type="ECO:0000313" key="1">
    <source>
        <dbReference type="EMBL" id="EEW37569.1"/>
    </source>
</evidence>
<dbReference type="STRING" id="638301.HMPREF0444_0659"/>
<evidence type="ECO:0000313" key="2">
    <source>
        <dbReference type="Proteomes" id="UP000005926"/>
    </source>
</evidence>
<dbReference type="AlphaFoldDB" id="C8NFG4"/>
<name>C8NFG4_9LACT</name>
<proteinExistence type="predicted"/>
<comment type="caution">
    <text evidence="1">The sequence shown here is derived from an EMBL/GenBank/DDBJ whole genome shotgun (WGS) entry which is preliminary data.</text>
</comment>
<dbReference type="Proteomes" id="UP000005926">
    <property type="component" value="Unassembled WGS sequence"/>
</dbReference>
<keyword evidence="2" id="KW-1185">Reference proteome</keyword>
<dbReference type="EMBL" id="ACKZ01000014">
    <property type="protein sequence ID" value="EEW37569.1"/>
    <property type="molecule type" value="Genomic_DNA"/>
</dbReference>
<reference evidence="1 2" key="1">
    <citation type="submission" date="2009-08" db="EMBL/GenBank/DDBJ databases">
        <authorList>
            <person name="Muzny D."/>
            <person name="Qin X."/>
            <person name="Deng J."/>
            <person name="Jiang H."/>
            <person name="Liu Y."/>
            <person name="Qu J."/>
            <person name="Song X.-Z."/>
            <person name="Zhang L."/>
            <person name="Thornton R."/>
            <person name="Coyle M."/>
            <person name="Francisco L."/>
            <person name="Jackson L."/>
            <person name="Javaid M."/>
            <person name="Korchina V."/>
            <person name="Kovar C."/>
            <person name="Mata R."/>
            <person name="Mathew T."/>
            <person name="Ngo R."/>
            <person name="Nguyen L."/>
            <person name="Nguyen N."/>
            <person name="Okwuonu G."/>
            <person name="Ongeri F."/>
            <person name="Pham C."/>
            <person name="Simmons D."/>
            <person name="Wilczek-Boney K."/>
            <person name="Hale W."/>
            <person name="Jakkamsetti A."/>
            <person name="Pham P."/>
            <person name="Ruth R."/>
            <person name="San Lucas F."/>
            <person name="Warren J."/>
            <person name="Zhang J."/>
            <person name="Zhao Z."/>
            <person name="Zhou C."/>
            <person name="Zhu D."/>
            <person name="Lee S."/>
            <person name="Bess C."/>
            <person name="Blankenburg K."/>
            <person name="Forbes L."/>
            <person name="Fu Q."/>
            <person name="Gubbala S."/>
            <person name="Hirani K."/>
            <person name="Jayaseelan J.C."/>
            <person name="Lara F."/>
            <person name="Munidasa M."/>
            <person name="Palculict T."/>
            <person name="Patil S."/>
            <person name="Pu L.-L."/>
            <person name="Saada N."/>
            <person name="Tang L."/>
            <person name="Weissenberger G."/>
            <person name="Zhu Y."/>
            <person name="Hemphill L."/>
            <person name="Shang Y."/>
            <person name="Youmans B."/>
            <person name="Ayvaz T."/>
            <person name="Ross M."/>
            <person name="Santibanez J."/>
            <person name="Aqrawi P."/>
            <person name="Gross S."/>
            <person name="Joshi V."/>
            <person name="Fowler G."/>
            <person name="Nazareth L."/>
            <person name="Reid J."/>
            <person name="Worley K."/>
            <person name="Petrosino J."/>
            <person name="Highlander S."/>
            <person name="Gibbs R."/>
        </authorList>
    </citation>
    <scope>NUCLEOTIDE SEQUENCE [LARGE SCALE GENOMIC DNA]</scope>
    <source>
        <strain evidence="1 2">ATCC 49175</strain>
    </source>
</reference>
<accession>C8NFG4</accession>
<protein>
    <submittedName>
        <fullName evidence="1">Uncharacterized protein</fullName>
    </submittedName>
</protein>
<sequence>MNFQESVIHIDYARYSYDYWYPRLFVIYSKKLGALGTCLLKIGPFDGHIHVFIGLANEPELGQSMCSSPIESGVELQRDSTK</sequence>
<gene>
    <name evidence="1" type="ORF">HMPREF0444_0659</name>
</gene>
<organism evidence="1 2">
    <name type="scientific">Granulicatella adiacens ATCC 49175</name>
    <dbReference type="NCBI Taxonomy" id="638301"/>
    <lineage>
        <taxon>Bacteria</taxon>
        <taxon>Bacillati</taxon>
        <taxon>Bacillota</taxon>
        <taxon>Bacilli</taxon>
        <taxon>Lactobacillales</taxon>
        <taxon>Carnobacteriaceae</taxon>
        <taxon>Granulicatella</taxon>
    </lineage>
</organism>
<dbReference type="HOGENOM" id="CLU_2553489_0_0_9"/>